<keyword evidence="3" id="KW-1185">Reference proteome</keyword>
<dbReference type="InterPro" id="IPR036390">
    <property type="entry name" value="WH_DNA-bd_sf"/>
</dbReference>
<name>A0A9Q0LKJ4_ANAIG</name>
<proteinExistence type="predicted"/>
<protein>
    <submittedName>
        <fullName evidence="2">4fe-4s ferredoxin</fullName>
    </submittedName>
</protein>
<dbReference type="OrthoDB" id="10263122at2759"/>
<dbReference type="InterPro" id="IPR017896">
    <property type="entry name" value="4Fe4S_Fe-S-bd"/>
</dbReference>
<dbReference type="InterPro" id="IPR017900">
    <property type="entry name" value="4Fe4S_Fe_S_CS"/>
</dbReference>
<organism evidence="2 3">
    <name type="scientific">Anaeramoeba ignava</name>
    <name type="common">Anaerobic marine amoeba</name>
    <dbReference type="NCBI Taxonomy" id="1746090"/>
    <lineage>
        <taxon>Eukaryota</taxon>
        <taxon>Metamonada</taxon>
        <taxon>Anaeramoebidae</taxon>
        <taxon>Anaeramoeba</taxon>
    </lineage>
</organism>
<dbReference type="Gene3D" id="3.30.70.20">
    <property type="match status" value="2"/>
</dbReference>
<dbReference type="SUPFAM" id="SSF54862">
    <property type="entry name" value="4Fe-4S ferredoxins"/>
    <property type="match status" value="1"/>
</dbReference>
<evidence type="ECO:0000313" key="2">
    <source>
        <dbReference type="EMBL" id="KAJ5074527.1"/>
    </source>
</evidence>
<sequence length="461" mass="52473">MLTSLIPKIKVQPKQYLPSLFQSVIRFHGNHSHDGDDDAYEKYQKRLDRTLTGAPASETLMKILKIIATPKEARLASRLPSMPTPISKLSKELKIPIKELDEQISVLADKGLVIDMQINNEKYFSLVPIVIGFFEFLMMRANNPYDLPIVEITQLFDRYIFENDKFANSVFPAGETQIGRTLVHEETLPQMNDAKIYDYERATEIIKSAKKITVSLCCCRMKSQRLNHPCKKDAPLETCLTFDRAADYILRHNFGKEITNQRGLEILKQAKEYGLVQIDNVKYEPTYMCNCCGCCCGMLQGLKTFNLPHAVVTSNYIMQVDTEKCIGCGKCAKECPIDAIEIKKDSNGKKKAIRSDICLGCGVCVSKCKFGALSMKPRKERVYTPETVFERYIAMALERGKLANLLFEYPEKFSHRALGRIFSMMEKLPPLTIIKNNKKLKSRFIAKMAENAKKKAIKTKK</sequence>
<dbReference type="PROSITE" id="PS51379">
    <property type="entry name" value="4FE4S_FER_2"/>
    <property type="match status" value="2"/>
</dbReference>
<reference evidence="2" key="1">
    <citation type="submission" date="2022-10" db="EMBL/GenBank/DDBJ databases">
        <title>Novel sulphate-reducing endosymbionts in the free-living metamonad Anaeramoeba.</title>
        <authorList>
            <person name="Jerlstrom-Hultqvist J."/>
            <person name="Cepicka I."/>
            <person name="Gallot-Lavallee L."/>
            <person name="Salas-Leiva D."/>
            <person name="Curtis B.A."/>
            <person name="Zahonova K."/>
            <person name="Pipaliya S."/>
            <person name="Dacks J."/>
            <person name="Roger A.J."/>
        </authorList>
    </citation>
    <scope>NUCLEOTIDE SEQUENCE</scope>
    <source>
        <strain evidence="2">BMAN</strain>
    </source>
</reference>
<dbReference type="AlphaFoldDB" id="A0A9Q0LKJ4"/>
<dbReference type="Pfam" id="PF12838">
    <property type="entry name" value="Fer4_7"/>
    <property type="match status" value="1"/>
</dbReference>
<dbReference type="Proteomes" id="UP001149090">
    <property type="component" value="Unassembled WGS sequence"/>
</dbReference>
<dbReference type="PROSITE" id="PS00198">
    <property type="entry name" value="4FE4S_FER_1"/>
    <property type="match status" value="1"/>
</dbReference>
<dbReference type="SUPFAM" id="SSF46785">
    <property type="entry name" value="Winged helix' DNA-binding domain"/>
    <property type="match status" value="1"/>
</dbReference>
<evidence type="ECO:0000313" key="3">
    <source>
        <dbReference type="Proteomes" id="UP001149090"/>
    </source>
</evidence>
<feature type="domain" description="4Fe-4S ferredoxin-type" evidence="1">
    <location>
        <begin position="316"/>
        <end position="345"/>
    </location>
</feature>
<accession>A0A9Q0LKJ4</accession>
<dbReference type="EMBL" id="JAPDFW010000070">
    <property type="protein sequence ID" value="KAJ5074527.1"/>
    <property type="molecule type" value="Genomic_DNA"/>
</dbReference>
<evidence type="ECO:0000259" key="1">
    <source>
        <dbReference type="PROSITE" id="PS51379"/>
    </source>
</evidence>
<feature type="domain" description="4Fe-4S ferredoxin-type" evidence="1">
    <location>
        <begin position="349"/>
        <end position="378"/>
    </location>
</feature>
<gene>
    <name evidence="2" type="ORF">M0811_01158</name>
</gene>
<comment type="caution">
    <text evidence="2">The sequence shown here is derived from an EMBL/GenBank/DDBJ whole genome shotgun (WGS) entry which is preliminary data.</text>
</comment>